<proteinExistence type="predicted"/>
<gene>
    <name evidence="1" type="primary">TY3B-I_807</name>
    <name evidence="1" type="ORF">CK203_111740</name>
</gene>
<dbReference type="CDD" id="cd01647">
    <property type="entry name" value="RT_LTR"/>
    <property type="match status" value="1"/>
</dbReference>
<name>A0A438FF57_VITVI</name>
<accession>A0A438FF57</accession>
<evidence type="ECO:0000313" key="1">
    <source>
        <dbReference type="EMBL" id="RVW58617.1"/>
    </source>
</evidence>
<organism evidence="1 2">
    <name type="scientific">Vitis vinifera</name>
    <name type="common">Grape</name>
    <dbReference type="NCBI Taxonomy" id="29760"/>
    <lineage>
        <taxon>Eukaryota</taxon>
        <taxon>Viridiplantae</taxon>
        <taxon>Streptophyta</taxon>
        <taxon>Embryophyta</taxon>
        <taxon>Tracheophyta</taxon>
        <taxon>Spermatophyta</taxon>
        <taxon>Magnoliopsida</taxon>
        <taxon>eudicotyledons</taxon>
        <taxon>Gunneridae</taxon>
        <taxon>Pentapetalae</taxon>
        <taxon>rosids</taxon>
        <taxon>Vitales</taxon>
        <taxon>Vitaceae</taxon>
        <taxon>Viteae</taxon>
        <taxon>Vitis</taxon>
    </lineage>
</organism>
<dbReference type="PANTHER" id="PTHR24559:SF457">
    <property type="entry name" value="RNA-DIRECTED DNA POLYMERASE HOMOLOG"/>
    <property type="match status" value="1"/>
</dbReference>
<dbReference type="InterPro" id="IPR053134">
    <property type="entry name" value="RNA-dir_DNA_polymerase"/>
</dbReference>
<comment type="caution">
    <text evidence="1">The sequence shown here is derived from an EMBL/GenBank/DDBJ whole genome shotgun (WGS) entry which is preliminary data.</text>
</comment>
<dbReference type="EMBL" id="QGNW01000935">
    <property type="protein sequence ID" value="RVW58617.1"/>
    <property type="molecule type" value="Genomic_DNA"/>
</dbReference>
<dbReference type="AlphaFoldDB" id="A0A438FF57"/>
<reference evidence="1 2" key="1">
    <citation type="journal article" date="2018" name="PLoS Genet.">
        <title>Population sequencing reveals clonal diversity and ancestral inbreeding in the grapevine cultivar Chardonnay.</title>
        <authorList>
            <person name="Roach M.J."/>
            <person name="Johnson D.L."/>
            <person name="Bohlmann J."/>
            <person name="van Vuuren H.J."/>
            <person name="Jones S.J."/>
            <person name="Pretorius I.S."/>
            <person name="Schmidt S.A."/>
            <person name="Borneman A.R."/>
        </authorList>
    </citation>
    <scope>NUCLEOTIDE SEQUENCE [LARGE SCALE GENOMIC DNA]</scope>
    <source>
        <strain evidence="2">cv. Chardonnay</strain>
        <tissue evidence="1">Leaf</tissue>
    </source>
</reference>
<dbReference type="SUPFAM" id="SSF56672">
    <property type="entry name" value="DNA/RNA polymerases"/>
    <property type="match status" value="1"/>
</dbReference>
<dbReference type="PANTHER" id="PTHR24559">
    <property type="entry name" value="TRANSPOSON TY3-I GAG-POL POLYPROTEIN"/>
    <property type="match status" value="1"/>
</dbReference>
<protein>
    <submittedName>
        <fullName evidence="1">Transposon Ty3-I Gag-Pol polyprotein</fullName>
    </submittedName>
</protein>
<dbReference type="InterPro" id="IPR043502">
    <property type="entry name" value="DNA/RNA_pol_sf"/>
</dbReference>
<dbReference type="Proteomes" id="UP000288805">
    <property type="component" value="Unassembled WGS sequence"/>
</dbReference>
<evidence type="ECO:0000313" key="2">
    <source>
        <dbReference type="Proteomes" id="UP000288805"/>
    </source>
</evidence>
<sequence length="332" mass="36803">MSLSLIEERVHPGLTSPFDLFGVSFIEIIEEIQTAPAPVIAEDAIVVVDLIDGPVGLVEGVSDFVDSPLSFDVLSGFVSHSDIVSDHSSMDFSTFEYLPVSRDIILSAPSSPTSRIFGIDGEIAQHDSDDDLSSASDSDLIDQRVAPAVGDIEIVDFGTVDQPRELRIGSDLSVDEKDSLIQLLKAYLDVFAWSYEDMPGLDPSIVQHRLPLLPHARLVKQKLRRLHPRWSLQVKEEIQKQLDVGFLSVVEYPEWLANVVPVPKKDGKVRVCVDFRDLNKASPKDDFSLPHIDMLVDSTTGHSMLSFMDGFFGYSQVLMAPEDMEKTSFITE</sequence>
<dbReference type="Gene3D" id="3.10.10.10">
    <property type="entry name" value="HIV Type 1 Reverse Transcriptase, subunit A, domain 1"/>
    <property type="match status" value="1"/>
</dbReference>